<evidence type="ECO:0000313" key="2">
    <source>
        <dbReference type="Proteomes" id="UP001156614"/>
    </source>
</evidence>
<accession>A0AAV5N9R1</accession>
<evidence type="ECO:0008006" key="3">
    <source>
        <dbReference type="Google" id="ProtNLM"/>
    </source>
</evidence>
<dbReference type="Proteomes" id="UP001156614">
    <property type="component" value="Unassembled WGS sequence"/>
</dbReference>
<proteinExistence type="predicted"/>
<name>A0AAV5N9R1_9PROT</name>
<protein>
    <recommendedName>
        <fullName evidence="3">Integrase</fullName>
    </recommendedName>
</protein>
<gene>
    <name evidence="1" type="ORF">GCM10007867_00360</name>
</gene>
<sequence length="64" mass="7567">MNERYPSDRAIIDLMLAHQNKNRVEAAYNRALHRERRKELAQIWADLLMENASPPTGLLDHQKR</sequence>
<organism evidence="1 2">
    <name type="scientific">Gluconobacter cerinus</name>
    <dbReference type="NCBI Taxonomy" id="38307"/>
    <lineage>
        <taxon>Bacteria</taxon>
        <taxon>Pseudomonadati</taxon>
        <taxon>Pseudomonadota</taxon>
        <taxon>Alphaproteobacteria</taxon>
        <taxon>Acetobacterales</taxon>
        <taxon>Acetobacteraceae</taxon>
        <taxon>Gluconobacter</taxon>
    </lineage>
</organism>
<evidence type="ECO:0000313" key="1">
    <source>
        <dbReference type="EMBL" id="GLQ61191.1"/>
    </source>
</evidence>
<keyword evidence="2" id="KW-1185">Reference proteome</keyword>
<dbReference type="RefSeq" id="WP_306310176.1">
    <property type="nucleotide sequence ID" value="NZ_BEWM01000003.1"/>
</dbReference>
<dbReference type="AlphaFoldDB" id="A0AAV5N9R1"/>
<comment type="caution">
    <text evidence="1">The sequence shown here is derived from an EMBL/GenBank/DDBJ whole genome shotgun (WGS) entry which is preliminary data.</text>
</comment>
<dbReference type="EMBL" id="BSNU01000001">
    <property type="protein sequence ID" value="GLQ61191.1"/>
    <property type="molecule type" value="Genomic_DNA"/>
</dbReference>
<reference evidence="2" key="1">
    <citation type="journal article" date="2019" name="Int. J. Syst. Evol. Microbiol.">
        <title>The Global Catalogue of Microorganisms (GCM) 10K type strain sequencing project: providing services to taxonomists for standard genome sequencing and annotation.</title>
        <authorList>
            <consortium name="The Broad Institute Genomics Platform"/>
            <consortium name="The Broad Institute Genome Sequencing Center for Infectious Disease"/>
            <person name="Wu L."/>
            <person name="Ma J."/>
        </authorList>
    </citation>
    <scope>NUCLEOTIDE SEQUENCE [LARGE SCALE GENOMIC DNA]</scope>
    <source>
        <strain evidence="2">NBRC 3267</strain>
    </source>
</reference>